<dbReference type="EMBL" id="MU865435">
    <property type="protein sequence ID" value="KAK4223214.1"/>
    <property type="molecule type" value="Genomic_DNA"/>
</dbReference>
<dbReference type="InterPro" id="IPR036864">
    <property type="entry name" value="Zn2-C6_fun-type_DNA-bd_sf"/>
</dbReference>
<dbReference type="CDD" id="cd00067">
    <property type="entry name" value="GAL4"/>
    <property type="match status" value="1"/>
</dbReference>
<evidence type="ECO:0000256" key="2">
    <source>
        <dbReference type="SAM" id="MobiDB-lite"/>
    </source>
</evidence>
<dbReference type="InterPro" id="IPR001138">
    <property type="entry name" value="Zn2Cys6_DnaBD"/>
</dbReference>
<evidence type="ECO:0000313" key="4">
    <source>
        <dbReference type="EMBL" id="KAK4223214.1"/>
    </source>
</evidence>
<evidence type="ECO:0000256" key="1">
    <source>
        <dbReference type="ARBA" id="ARBA00023242"/>
    </source>
</evidence>
<dbReference type="InterPro" id="IPR053178">
    <property type="entry name" value="Osmoadaptation_assoc"/>
</dbReference>
<reference evidence="4" key="1">
    <citation type="journal article" date="2023" name="Mol. Phylogenet. Evol.">
        <title>Genome-scale phylogeny and comparative genomics of the fungal order Sordariales.</title>
        <authorList>
            <person name="Hensen N."/>
            <person name="Bonometti L."/>
            <person name="Westerberg I."/>
            <person name="Brannstrom I.O."/>
            <person name="Guillou S."/>
            <person name="Cros-Aarteil S."/>
            <person name="Calhoun S."/>
            <person name="Haridas S."/>
            <person name="Kuo A."/>
            <person name="Mondo S."/>
            <person name="Pangilinan J."/>
            <person name="Riley R."/>
            <person name="LaButti K."/>
            <person name="Andreopoulos B."/>
            <person name="Lipzen A."/>
            <person name="Chen C."/>
            <person name="Yan M."/>
            <person name="Daum C."/>
            <person name="Ng V."/>
            <person name="Clum A."/>
            <person name="Steindorff A."/>
            <person name="Ohm R.A."/>
            <person name="Martin F."/>
            <person name="Silar P."/>
            <person name="Natvig D.O."/>
            <person name="Lalanne C."/>
            <person name="Gautier V."/>
            <person name="Ament-Velasquez S.L."/>
            <person name="Kruys A."/>
            <person name="Hutchinson M.I."/>
            <person name="Powell A.J."/>
            <person name="Barry K."/>
            <person name="Miller A.N."/>
            <person name="Grigoriev I.V."/>
            <person name="Debuchy R."/>
            <person name="Gladieux P."/>
            <person name="Hiltunen Thoren M."/>
            <person name="Johannesson H."/>
        </authorList>
    </citation>
    <scope>NUCLEOTIDE SEQUENCE</scope>
    <source>
        <strain evidence="4">CBS 990.96</strain>
    </source>
</reference>
<evidence type="ECO:0000313" key="5">
    <source>
        <dbReference type="Proteomes" id="UP001301958"/>
    </source>
</evidence>
<dbReference type="SMART" id="SM00066">
    <property type="entry name" value="GAL4"/>
    <property type="match status" value="1"/>
</dbReference>
<dbReference type="Pfam" id="PF00172">
    <property type="entry name" value="Zn_clus"/>
    <property type="match status" value="1"/>
</dbReference>
<dbReference type="Gene3D" id="4.10.240.10">
    <property type="entry name" value="Zn(2)-C6 fungal-type DNA-binding domain"/>
    <property type="match status" value="1"/>
</dbReference>
<dbReference type="PANTHER" id="PTHR38111:SF11">
    <property type="entry name" value="TRANSCRIPTION FACTOR DOMAIN-CONTAINING PROTEIN-RELATED"/>
    <property type="match status" value="1"/>
</dbReference>
<protein>
    <submittedName>
        <fullName evidence="4">Sterigmatocystin biosynthesis regulatory protein</fullName>
    </submittedName>
</protein>
<organism evidence="4 5">
    <name type="scientific">Podospora fimiseda</name>
    <dbReference type="NCBI Taxonomy" id="252190"/>
    <lineage>
        <taxon>Eukaryota</taxon>
        <taxon>Fungi</taxon>
        <taxon>Dikarya</taxon>
        <taxon>Ascomycota</taxon>
        <taxon>Pezizomycotina</taxon>
        <taxon>Sordariomycetes</taxon>
        <taxon>Sordariomycetidae</taxon>
        <taxon>Sordariales</taxon>
        <taxon>Podosporaceae</taxon>
        <taxon>Podospora</taxon>
    </lineage>
</organism>
<dbReference type="GO" id="GO:0008270">
    <property type="term" value="F:zinc ion binding"/>
    <property type="evidence" value="ECO:0007669"/>
    <property type="project" value="InterPro"/>
</dbReference>
<evidence type="ECO:0000259" key="3">
    <source>
        <dbReference type="PROSITE" id="PS50048"/>
    </source>
</evidence>
<reference evidence="4" key="2">
    <citation type="submission" date="2023-05" db="EMBL/GenBank/DDBJ databases">
        <authorList>
            <consortium name="Lawrence Berkeley National Laboratory"/>
            <person name="Steindorff A."/>
            <person name="Hensen N."/>
            <person name="Bonometti L."/>
            <person name="Westerberg I."/>
            <person name="Brannstrom I.O."/>
            <person name="Guillou S."/>
            <person name="Cros-Aarteil S."/>
            <person name="Calhoun S."/>
            <person name="Haridas S."/>
            <person name="Kuo A."/>
            <person name="Mondo S."/>
            <person name="Pangilinan J."/>
            <person name="Riley R."/>
            <person name="Labutti K."/>
            <person name="Andreopoulos B."/>
            <person name="Lipzen A."/>
            <person name="Chen C."/>
            <person name="Yanf M."/>
            <person name="Daum C."/>
            <person name="Ng V."/>
            <person name="Clum A."/>
            <person name="Ohm R."/>
            <person name="Martin F."/>
            <person name="Silar P."/>
            <person name="Natvig D."/>
            <person name="Lalanne C."/>
            <person name="Gautier V."/>
            <person name="Ament-Velasquez S.L."/>
            <person name="Kruys A."/>
            <person name="Hutchinson M.I."/>
            <person name="Powell A.J."/>
            <person name="Barry K."/>
            <person name="Miller A.N."/>
            <person name="Grigoriev I.V."/>
            <person name="Debuchy R."/>
            <person name="Gladieux P."/>
            <person name="Thoren M.H."/>
            <person name="Johannesson H."/>
        </authorList>
    </citation>
    <scope>NUCLEOTIDE SEQUENCE</scope>
    <source>
        <strain evidence="4">CBS 990.96</strain>
    </source>
</reference>
<dbReference type="GO" id="GO:0000981">
    <property type="term" value="F:DNA-binding transcription factor activity, RNA polymerase II-specific"/>
    <property type="evidence" value="ECO:0007669"/>
    <property type="project" value="InterPro"/>
</dbReference>
<name>A0AAN7BH59_9PEZI</name>
<keyword evidence="1" id="KW-0539">Nucleus</keyword>
<gene>
    <name evidence="4" type="ORF">QBC38DRAFT_488137</name>
</gene>
<dbReference type="AlphaFoldDB" id="A0AAN7BH59"/>
<dbReference type="PROSITE" id="PS00463">
    <property type="entry name" value="ZN2_CY6_FUNGAL_1"/>
    <property type="match status" value="1"/>
</dbReference>
<dbReference type="PROSITE" id="PS50048">
    <property type="entry name" value="ZN2_CY6_FUNGAL_2"/>
    <property type="match status" value="1"/>
</dbReference>
<feature type="compositionally biased region" description="Polar residues" evidence="2">
    <location>
        <begin position="61"/>
        <end position="72"/>
    </location>
</feature>
<proteinExistence type="predicted"/>
<feature type="domain" description="Zn(2)-C6 fungal-type" evidence="3">
    <location>
        <begin position="10"/>
        <end position="38"/>
    </location>
</feature>
<dbReference type="Proteomes" id="UP001301958">
    <property type="component" value="Unassembled WGS sequence"/>
</dbReference>
<feature type="region of interest" description="Disordered" evidence="2">
    <location>
        <begin position="58"/>
        <end position="83"/>
    </location>
</feature>
<sequence>MVGVPGRSKGCLTCRKRRKGCDLEKPACSQCKKAGIECGGYDTPRVFVVSTPTTRRAGYRSTPQGAAVSSWQRGGGASGSSNTQVTVANTLTNTRLLGRPEAERRCIDLFWEGYFPTGKPIPAPFSKSYTCSWTGTAQKLYAQDDSLRFALWANALLMTGRREGTEWMLREGSKMYGKALAGLRKSLESPQGAKRDAVIATVKLVSMFEAFSRRNDTESADAYEPPVSQNWQRHCAGELALFMARTPAAHVDGSSHDVFVDERVDLALSGILRRRRLLFSAPEWKIIPWQGPIPRDLKDMLVDVLVDVPGLVEDYDRMEACPNPAVKESLRIGVVARCWELDRNLGAWFNIVSSFISPDNPPPEFVTDLVMLVARMHGMMVFWTSSMVIFTILHLASGSQAHLLPSRMDPMFFALKLANTALPILLQPRAGLYGQHSVVLPLEILLQFKKHLDRVCPSQESKDMLAESVGRLQGQLGKVGWQGPASPPPRLLMA</sequence>
<comment type="caution">
    <text evidence="4">The sequence shown here is derived from an EMBL/GenBank/DDBJ whole genome shotgun (WGS) entry which is preliminary data.</text>
</comment>
<keyword evidence="5" id="KW-1185">Reference proteome</keyword>
<dbReference type="PANTHER" id="PTHR38111">
    <property type="entry name" value="ZN(2)-C6 FUNGAL-TYPE DOMAIN-CONTAINING PROTEIN-RELATED"/>
    <property type="match status" value="1"/>
</dbReference>
<dbReference type="SUPFAM" id="SSF57701">
    <property type="entry name" value="Zn2/Cys6 DNA-binding domain"/>
    <property type="match status" value="1"/>
</dbReference>
<accession>A0AAN7BH59</accession>